<accession>A0AAD2FE32</accession>
<keyword evidence="3" id="KW-0805">Transcription regulation</keyword>
<feature type="region of interest" description="Disordered" evidence="6">
    <location>
        <begin position="427"/>
        <end position="470"/>
    </location>
</feature>
<dbReference type="EMBL" id="CAKOGP040000180">
    <property type="protein sequence ID" value="CAJ1931818.1"/>
    <property type="molecule type" value="Genomic_DNA"/>
</dbReference>
<feature type="compositionally biased region" description="Low complexity" evidence="6">
    <location>
        <begin position="427"/>
        <end position="444"/>
    </location>
</feature>
<evidence type="ECO:0000256" key="2">
    <source>
        <dbReference type="ARBA" id="ARBA00007530"/>
    </source>
</evidence>
<dbReference type="GO" id="GO:0005669">
    <property type="term" value="C:transcription factor TFIID complex"/>
    <property type="evidence" value="ECO:0007669"/>
    <property type="project" value="InterPro"/>
</dbReference>
<feature type="compositionally biased region" description="Low complexity" evidence="6">
    <location>
        <begin position="29"/>
        <end position="60"/>
    </location>
</feature>
<evidence type="ECO:0000256" key="1">
    <source>
        <dbReference type="ARBA" id="ARBA00004123"/>
    </source>
</evidence>
<feature type="domain" description="Transcription initiation factor TFIID subunit 12" evidence="7">
    <location>
        <begin position="348"/>
        <end position="411"/>
    </location>
</feature>
<dbReference type="GO" id="GO:0051123">
    <property type="term" value="P:RNA polymerase II preinitiation complex assembly"/>
    <property type="evidence" value="ECO:0007669"/>
    <property type="project" value="TreeGrafter"/>
</dbReference>
<proteinExistence type="inferred from homology"/>
<evidence type="ECO:0000256" key="5">
    <source>
        <dbReference type="ARBA" id="ARBA00023242"/>
    </source>
</evidence>
<feature type="compositionally biased region" description="Low complexity" evidence="6">
    <location>
        <begin position="245"/>
        <end position="269"/>
    </location>
</feature>
<dbReference type="PANTHER" id="PTHR12264:SF21">
    <property type="entry name" value="TRANSCRIPTION INITIATION FACTOR TFIID SUBUNIT 12"/>
    <property type="match status" value="1"/>
</dbReference>
<dbReference type="PANTHER" id="PTHR12264">
    <property type="entry name" value="TRANSCRIPTION INITIATION FACTOR TFIID SUBUNIT 12"/>
    <property type="match status" value="1"/>
</dbReference>
<dbReference type="GO" id="GO:0046982">
    <property type="term" value="F:protein heterodimerization activity"/>
    <property type="evidence" value="ECO:0007669"/>
    <property type="project" value="InterPro"/>
</dbReference>
<dbReference type="Proteomes" id="UP001295423">
    <property type="component" value="Unassembled WGS sequence"/>
</dbReference>
<dbReference type="GO" id="GO:0017025">
    <property type="term" value="F:TBP-class protein binding"/>
    <property type="evidence" value="ECO:0007669"/>
    <property type="project" value="TreeGrafter"/>
</dbReference>
<dbReference type="Gene3D" id="1.10.20.10">
    <property type="entry name" value="Histone, subunit A"/>
    <property type="match status" value="1"/>
</dbReference>
<reference evidence="8" key="1">
    <citation type="submission" date="2023-08" db="EMBL/GenBank/DDBJ databases">
        <authorList>
            <person name="Audoor S."/>
            <person name="Bilcke G."/>
        </authorList>
    </citation>
    <scope>NUCLEOTIDE SEQUENCE</scope>
</reference>
<feature type="compositionally biased region" description="Low complexity" evidence="6">
    <location>
        <begin position="75"/>
        <end position="98"/>
    </location>
</feature>
<name>A0AAD2FE32_9STRA</name>
<evidence type="ECO:0000256" key="3">
    <source>
        <dbReference type="ARBA" id="ARBA00023015"/>
    </source>
</evidence>
<protein>
    <recommendedName>
        <fullName evidence="7">Transcription initiation factor TFIID subunit 12 domain-containing protein</fullName>
    </recommendedName>
</protein>
<sequence>MSGAPGGKSLELMQRRMLSGQAPAPAPTAPSAAPLASTQPPQTTGQQPPAQQPQVGVLQATNPAPRPGKSAASLVATQAREQATVAQQQQQPKQEQAPAPSPPNGRPKGKDFAAMAMKSRSPAPAPVAAPAAPAPAPAIAPGGRPKGKDFSAMANRIGGSQPPSGAQPSNSHLPLTQRIQFTPEEDEAQKARARKMQAAARAAAGLPPLETLTATSVTTIPPPISPPKAHTRPQPVTQDARHSLQFQKQPQQQYMQQQPVPNRHQQQQQAMRRTSPSARTKVEHAAAYAPQPRMTAPPVEVEGRLSKASKGKSAAAARANSSSRTTSSTPAEKPTNGAPHMAPLLGDRIQDILNAIDPNYVMETEAEEQVLQLADDFLDKVIRQSLRLAQHRGSKSLDVQDVQMILAKHWGIVIPGLGLPYIRPFKASKQSSSKSSSSGGQSNANKRKGPADSAPGNRKKPNMASAPQAS</sequence>
<dbReference type="GO" id="GO:0000124">
    <property type="term" value="C:SAGA complex"/>
    <property type="evidence" value="ECO:0007669"/>
    <property type="project" value="InterPro"/>
</dbReference>
<dbReference type="InterPro" id="IPR037794">
    <property type="entry name" value="TAF12"/>
</dbReference>
<evidence type="ECO:0000259" key="7">
    <source>
        <dbReference type="Pfam" id="PF03847"/>
    </source>
</evidence>
<comment type="caution">
    <text evidence="8">The sequence shown here is derived from an EMBL/GenBank/DDBJ whole genome shotgun (WGS) entry which is preliminary data.</text>
</comment>
<gene>
    <name evidence="8" type="ORF">CYCCA115_LOCUS2560</name>
</gene>
<keyword evidence="4" id="KW-0804">Transcription</keyword>
<dbReference type="AlphaFoldDB" id="A0AAD2FE32"/>
<dbReference type="InterPro" id="IPR009072">
    <property type="entry name" value="Histone-fold"/>
</dbReference>
<keyword evidence="9" id="KW-1185">Reference proteome</keyword>
<feature type="region of interest" description="Disordered" evidence="6">
    <location>
        <begin position="1"/>
        <end position="343"/>
    </location>
</feature>
<feature type="compositionally biased region" description="Pro residues" evidence="6">
    <location>
        <begin position="123"/>
        <end position="138"/>
    </location>
</feature>
<dbReference type="InterPro" id="IPR003228">
    <property type="entry name" value="TFIID_TAF12_dom"/>
</dbReference>
<dbReference type="CDD" id="cd07981">
    <property type="entry name" value="HFD_TAF12"/>
    <property type="match status" value="1"/>
</dbReference>
<feature type="compositionally biased region" description="Low complexity" evidence="6">
    <location>
        <begin position="306"/>
        <end position="331"/>
    </location>
</feature>
<keyword evidence="5" id="KW-0539">Nucleus</keyword>
<evidence type="ECO:0000313" key="9">
    <source>
        <dbReference type="Proteomes" id="UP001295423"/>
    </source>
</evidence>
<comment type="subcellular location">
    <subcellularLocation>
        <location evidence="1">Nucleus</location>
    </subcellularLocation>
</comment>
<dbReference type="SUPFAM" id="SSF47113">
    <property type="entry name" value="Histone-fold"/>
    <property type="match status" value="1"/>
</dbReference>
<comment type="similarity">
    <text evidence="2">Belongs to the TAF12 family.</text>
</comment>
<evidence type="ECO:0000256" key="6">
    <source>
        <dbReference type="SAM" id="MobiDB-lite"/>
    </source>
</evidence>
<organism evidence="8 9">
    <name type="scientific">Cylindrotheca closterium</name>
    <dbReference type="NCBI Taxonomy" id="2856"/>
    <lineage>
        <taxon>Eukaryota</taxon>
        <taxon>Sar</taxon>
        <taxon>Stramenopiles</taxon>
        <taxon>Ochrophyta</taxon>
        <taxon>Bacillariophyta</taxon>
        <taxon>Bacillariophyceae</taxon>
        <taxon>Bacillariophycidae</taxon>
        <taxon>Bacillariales</taxon>
        <taxon>Bacillariaceae</taxon>
        <taxon>Cylindrotheca</taxon>
    </lineage>
</organism>
<evidence type="ECO:0000313" key="8">
    <source>
        <dbReference type="EMBL" id="CAJ1931818.1"/>
    </source>
</evidence>
<dbReference type="GO" id="GO:0003677">
    <property type="term" value="F:DNA binding"/>
    <property type="evidence" value="ECO:0007669"/>
    <property type="project" value="TreeGrafter"/>
</dbReference>
<dbReference type="Pfam" id="PF03847">
    <property type="entry name" value="TFIID_20kDa"/>
    <property type="match status" value="1"/>
</dbReference>
<feature type="compositionally biased region" description="Polar residues" evidence="6">
    <location>
        <begin position="161"/>
        <end position="180"/>
    </location>
</feature>
<evidence type="ECO:0000256" key="4">
    <source>
        <dbReference type="ARBA" id="ARBA00023163"/>
    </source>
</evidence>